<dbReference type="RefSeq" id="WP_072886402.1">
    <property type="nucleotide sequence ID" value="NZ_FRAE01000004.1"/>
</dbReference>
<dbReference type="PANTHER" id="PTHR30161">
    <property type="entry name" value="FLAGELLAR EXPORT PROTEIN, MEMBRANE FLHA SUBUNIT-RELATED"/>
    <property type="match status" value="1"/>
</dbReference>
<dbReference type="PRINTS" id="PR00949">
    <property type="entry name" value="TYPE3IMAPROT"/>
</dbReference>
<comment type="function">
    <text evidence="7">Required for formation of the rod structure of the flagellar apparatus. Together with FliI and FliH, may constitute the export apparatus of flagellin.</text>
</comment>
<feature type="transmembrane region" description="Helical" evidence="7">
    <location>
        <begin position="7"/>
        <end position="25"/>
    </location>
</feature>
<dbReference type="PIRSF" id="PIRSF005419">
    <property type="entry name" value="FlhA"/>
    <property type="match status" value="1"/>
</dbReference>
<comment type="subcellular location">
    <subcellularLocation>
        <location evidence="1 7">Cell membrane</location>
        <topology evidence="1 7">Multi-pass membrane protein</topology>
    </subcellularLocation>
</comment>
<evidence type="ECO:0000256" key="7">
    <source>
        <dbReference type="RuleBase" id="RU364093"/>
    </source>
</evidence>
<proteinExistence type="inferred from homology"/>
<feature type="transmembrane region" description="Helical" evidence="7">
    <location>
        <begin position="31"/>
        <end position="49"/>
    </location>
</feature>
<dbReference type="Gene3D" id="3.40.50.12790">
    <property type="entry name" value="FHIPEP family, domain 4"/>
    <property type="match status" value="1"/>
</dbReference>
<name>A0A1M6JAE6_9FIRM</name>
<evidence type="ECO:0000313" key="9">
    <source>
        <dbReference type="Proteomes" id="UP000242497"/>
    </source>
</evidence>
<accession>A0A1M6JAE6</accession>
<dbReference type="PROSITE" id="PS00994">
    <property type="entry name" value="FHIPEP"/>
    <property type="match status" value="1"/>
</dbReference>
<evidence type="ECO:0000256" key="5">
    <source>
        <dbReference type="ARBA" id="ARBA00022989"/>
    </source>
</evidence>
<keyword evidence="6 7" id="KW-0472">Membrane</keyword>
<gene>
    <name evidence="7" type="primary">flhA</name>
    <name evidence="8" type="ORF">SAMN02744037_00046</name>
</gene>
<feature type="transmembrane region" description="Helical" evidence="7">
    <location>
        <begin position="93"/>
        <end position="120"/>
    </location>
</feature>
<protein>
    <recommendedName>
        <fullName evidence="7">Flagellar biosynthesis protein FlhA</fullName>
    </recommendedName>
</protein>
<dbReference type="PANTHER" id="PTHR30161:SF1">
    <property type="entry name" value="FLAGELLAR BIOSYNTHESIS PROTEIN FLHA-RELATED"/>
    <property type="match status" value="1"/>
</dbReference>
<dbReference type="InterPro" id="IPR042194">
    <property type="entry name" value="FHIPEP_1"/>
</dbReference>
<feature type="transmembrane region" description="Helical" evidence="7">
    <location>
        <begin position="56"/>
        <end position="73"/>
    </location>
</feature>
<dbReference type="Gene3D" id="3.40.30.60">
    <property type="entry name" value="FHIPEP family, domain 1"/>
    <property type="match status" value="1"/>
</dbReference>
<keyword evidence="3 7" id="KW-1003">Cell membrane</keyword>
<keyword evidence="9" id="KW-1185">Reference proteome</keyword>
<dbReference type="GO" id="GO:0009306">
    <property type="term" value="P:protein secretion"/>
    <property type="evidence" value="ECO:0007669"/>
    <property type="project" value="InterPro"/>
</dbReference>
<evidence type="ECO:0000256" key="2">
    <source>
        <dbReference type="ARBA" id="ARBA00008835"/>
    </source>
</evidence>
<dbReference type="InterPro" id="IPR042196">
    <property type="entry name" value="FHIPEP_4"/>
</dbReference>
<evidence type="ECO:0000256" key="4">
    <source>
        <dbReference type="ARBA" id="ARBA00022692"/>
    </source>
</evidence>
<dbReference type="STRING" id="1123349.SAMN02744037_00046"/>
<dbReference type="GO" id="GO:0044780">
    <property type="term" value="P:bacterial-type flagellum assembly"/>
    <property type="evidence" value="ECO:0007669"/>
    <property type="project" value="InterPro"/>
</dbReference>
<keyword evidence="7" id="KW-0653">Protein transport</keyword>
<keyword evidence="7" id="KW-1005">Bacterial flagellum biogenesis</keyword>
<evidence type="ECO:0000256" key="1">
    <source>
        <dbReference type="ARBA" id="ARBA00004651"/>
    </source>
</evidence>
<feature type="transmembrane region" description="Helical" evidence="7">
    <location>
        <begin position="189"/>
        <end position="211"/>
    </location>
</feature>
<feature type="transmembrane region" description="Helical" evidence="7">
    <location>
        <begin position="231"/>
        <end position="252"/>
    </location>
</feature>
<dbReference type="InterPro" id="IPR042193">
    <property type="entry name" value="FHIPEP_3"/>
</dbReference>
<dbReference type="InterPro" id="IPR025505">
    <property type="entry name" value="FHIPEP_CS"/>
</dbReference>
<keyword evidence="7" id="KW-1006">Bacterial flagellum protein export</keyword>
<dbReference type="Gene3D" id="1.10.8.540">
    <property type="entry name" value="FHIPEP family, domain 3"/>
    <property type="match status" value="1"/>
</dbReference>
<dbReference type="Pfam" id="PF00771">
    <property type="entry name" value="FHIPEP"/>
    <property type="match status" value="1"/>
</dbReference>
<dbReference type="EMBL" id="FRAE01000004">
    <property type="protein sequence ID" value="SHJ43685.1"/>
    <property type="molecule type" value="Genomic_DNA"/>
</dbReference>
<keyword evidence="5 7" id="KW-1133">Transmembrane helix</keyword>
<dbReference type="AlphaFoldDB" id="A0A1M6JAE6"/>
<keyword evidence="8" id="KW-0966">Cell projection</keyword>
<feature type="transmembrane region" description="Helical" evidence="7">
    <location>
        <begin position="273"/>
        <end position="306"/>
    </location>
</feature>
<dbReference type="Proteomes" id="UP000242497">
    <property type="component" value="Unassembled WGS sequence"/>
</dbReference>
<evidence type="ECO:0000256" key="3">
    <source>
        <dbReference type="ARBA" id="ARBA00022475"/>
    </source>
</evidence>
<dbReference type="InterPro" id="IPR006301">
    <property type="entry name" value="FlhA"/>
</dbReference>
<evidence type="ECO:0000313" key="8">
    <source>
        <dbReference type="EMBL" id="SHJ43685.1"/>
    </source>
</evidence>
<keyword evidence="4 7" id="KW-0812">Transmembrane</keyword>
<sequence>MKKSGDIIVTIGIIGIILMIIIPVPLFALDILLSLNISFSLLILLIAIYNKEALEFSIFPSLLLITTMFRLALNITSTRYILGTGSAGDVIEAFGNFVMGGNALVGFIVFIIIVIIQFMVITKGAERVSEVGARFTLDAMPGKQMAIDADLNSGLIDEKEARDRRKKIQMEADFYGAMDGASKFVKGDAIAGIIIAVINILAGFIMGIAFQKLSIQEAITRFTLLTVGDGLVSQIPALLISTATGIVVTRAASESNLGEDVINQLFKQPKIMFIISGVLFFLAITPLPFIPYFALSVIFLILGFYLRKSADISEVGEEEIEKEGTDVDVEEIRKPENVLPLLQVDPIELEFGYGIIPLADKSQGGDLFDRLVMIRRQCAIEMGIIVPMIRLRDNIQLEANEYIIKIKGVEIAKGEIVFDHYLAMNPGMAEGEISGIDTIEPAFGLPAKWIDEKERERAEILGYTVVDPPSIISTHLTEVIKKFSHELLGRQEVKMLIDNLKESSPALVEEVIPNLLSLGDIQKVLSNLLKEGVTIRNLSTIMETLADYGAITKDTDTLTEYVRQSLFRTITKQFIPNNEAKVITLDPNLEKIIMDSLQPTETGNYLALDPQISQRLVSSLSKEVEKLLSIGEQPIIVTPPIIRLYFKRFIEQISDDIIVLSYNEVDPKVKIKSIGMVSI</sequence>
<dbReference type="NCBIfam" id="TIGR01398">
    <property type="entry name" value="FlhA"/>
    <property type="match status" value="1"/>
</dbReference>
<organism evidence="8 9">
    <name type="scientific">Tepidibacter formicigenes DSM 15518</name>
    <dbReference type="NCBI Taxonomy" id="1123349"/>
    <lineage>
        <taxon>Bacteria</taxon>
        <taxon>Bacillati</taxon>
        <taxon>Bacillota</taxon>
        <taxon>Clostridia</taxon>
        <taxon>Peptostreptococcales</taxon>
        <taxon>Peptostreptococcaceae</taxon>
        <taxon>Tepidibacter</taxon>
    </lineage>
</organism>
<keyword evidence="8" id="KW-0282">Flagellum</keyword>
<dbReference type="OrthoDB" id="9759185at2"/>
<keyword evidence="8" id="KW-0969">Cilium</keyword>
<evidence type="ECO:0000256" key="6">
    <source>
        <dbReference type="ARBA" id="ARBA00023136"/>
    </source>
</evidence>
<reference evidence="9" key="1">
    <citation type="submission" date="2016-11" db="EMBL/GenBank/DDBJ databases">
        <authorList>
            <person name="Varghese N."/>
            <person name="Submissions S."/>
        </authorList>
    </citation>
    <scope>NUCLEOTIDE SEQUENCE [LARGE SCALE GENOMIC DNA]</scope>
    <source>
        <strain evidence="9">DSM 15518</strain>
    </source>
</reference>
<dbReference type="InterPro" id="IPR001712">
    <property type="entry name" value="T3SS_FHIPEP"/>
</dbReference>
<dbReference type="GO" id="GO:0005886">
    <property type="term" value="C:plasma membrane"/>
    <property type="evidence" value="ECO:0007669"/>
    <property type="project" value="UniProtKB-SubCell"/>
</dbReference>
<keyword evidence="7" id="KW-0813">Transport</keyword>
<comment type="similarity">
    <text evidence="2 7">Belongs to the FHIPEP (flagella/HR/invasion proteins export pore) family.</text>
</comment>